<dbReference type="EMBL" id="BARS01003926">
    <property type="protein sequence ID" value="GAF70250.1"/>
    <property type="molecule type" value="Genomic_DNA"/>
</dbReference>
<reference evidence="2" key="1">
    <citation type="journal article" date="2014" name="Front. Microbiol.">
        <title>High frequency of phylogenetically diverse reductive dehalogenase-homologous genes in deep subseafloor sedimentary metagenomes.</title>
        <authorList>
            <person name="Kawai M."/>
            <person name="Futagami T."/>
            <person name="Toyoda A."/>
            <person name="Takaki Y."/>
            <person name="Nishi S."/>
            <person name="Hori S."/>
            <person name="Arai W."/>
            <person name="Tsubouchi T."/>
            <person name="Morono Y."/>
            <person name="Uchiyama I."/>
            <person name="Ito T."/>
            <person name="Fujiyama A."/>
            <person name="Inagaki F."/>
            <person name="Takami H."/>
        </authorList>
    </citation>
    <scope>NUCLEOTIDE SEQUENCE</scope>
    <source>
        <strain evidence="2">Expedition CK06-06</strain>
    </source>
</reference>
<sequence>AWGLELAGGRKLQDSARFAMGAGIGEFLGITSKFILGIIIWLIVAVAAFWP</sequence>
<gene>
    <name evidence="2" type="ORF">S01H1_07628</name>
</gene>
<feature type="non-terminal residue" evidence="2">
    <location>
        <position position="1"/>
    </location>
</feature>
<comment type="caution">
    <text evidence="2">The sequence shown here is derived from an EMBL/GenBank/DDBJ whole genome shotgun (WGS) entry which is preliminary data.</text>
</comment>
<keyword evidence="1" id="KW-0812">Transmembrane</keyword>
<dbReference type="AlphaFoldDB" id="X0T2H5"/>
<organism evidence="2">
    <name type="scientific">marine sediment metagenome</name>
    <dbReference type="NCBI Taxonomy" id="412755"/>
    <lineage>
        <taxon>unclassified sequences</taxon>
        <taxon>metagenomes</taxon>
        <taxon>ecological metagenomes</taxon>
    </lineage>
</organism>
<feature type="transmembrane region" description="Helical" evidence="1">
    <location>
        <begin position="27"/>
        <end position="50"/>
    </location>
</feature>
<keyword evidence="1" id="KW-0472">Membrane</keyword>
<keyword evidence="1" id="KW-1133">Transmembrane helix</keyword>
<evidence type="ECO:0000313" key="2">
    <source>
        <dbReference type="EMBL" id="GAF70250.1"/>
    </source>
</evidence>
<evidence type="ECO:0000256" key="1">
    <source>
        <dbReference type="SAM" id="Phobius"/>
    </source>
</evidence>
<name>X0T2H5_9ZZZZ</name>
<proteinExistence type="predicted"/>
<protein>
    <submittedName>
        <fullName evidence="2">Uncharacterized protein</fullName>
    </submittedName>
</protein>
<accession>X0T2H5</accession>